<accession>A0A9D4KZ87</accession>
<dbReference type="Proteomes" id="UP000828390">
    <property type="component" value="Unassembled WGS sequence"/>
</dbReference>
<organism evidence="1 2">
    <name type="scientific">Dreissena polymorpha</name>
    <name type="common">Zebra mussel</name>
    <name type="synonym">Mytilus polymorpha</name>
    <dbReference type="NCBI Taxonomy" id="45954"/>
    <lineage>
        <taxon>Eukaryota</taxon>
        <taxon>Metazoa</taxon>
        <taxon>Spiralia</taxon>
        <taxon>Lophotrochozoa</taxon>
        <taxon>Mollusca</taxon>
        <taxon>Bivalvia</taxon>
        <taxon>Autobranchia</taxon>
        <taxon>Heteroconchia</taxon>
        <taxon>Euheterodonta</taxon>
        <taxon>Imparidentia</taxon>
        <taxon>Neoheterodontei</taxon>
        <taxon>Myida</taxon>
        <taxon>Dreissenoidea</taxon>
        <taxon>Dreissenidae</taxon>
        <taxon>Dreissena</taxon>
    </lineage>
</organism>
<sequence length="132" mass="15354">MSDDTVWPTEVEFLAMAHLLKRDIYTYSPYGQTVIWLKHSATCVDATINIQSPAIYLNHDRGDHYEVVFQQQTPIAVKHVSTSVQEKDNERKEKVRLRQMKYRQSLSDSRLQGRKCNDRKRKADGKVTMAVI</sequence>
<keyword evidence="2" id="KW-1185">Reference proteome</keyword>
<evidence type="ECO:0000313" key="2">
    <source>
        <dbReference type="Proteomes" id="UP000828390"/>
    </source>
</evidence>
<comment type="caution">
    <text evidence="1">The sequence shown here is derived from an EMBL/GenBank/DDBJ whole genome shotgun (WGS) entry which is preliminary data.</text>
</comment>
<evidence type="ECO:0000313" key="1">
    <source>
        <dbReference type="EMBL" id="KAH3848418.1"/>
    </source>
</evidence>
<protein>
    <submittedName>
        <fullName evidence="1">Uncharacterized protein</fullName>
    </submittedName>
</protein>
<proteinExistence type="predicted"/>
<name>A0A9D4KZ87_DREPO</name>
<dbReference type="AlphaFoldDB" id="A0A9D4KZ87"/>
<reference evidence="1" key="2">
    <citation type="submission" date="2020-11" db="EMBL/GenBank/DDBJ databases">
        <authorList>
            <person name="McCartney M.A."/>
            <person name="Auch B."/>
            <person name="Kono T."/>
            <person name="Mallez S."/>
            <person name="Becker A."/>
            <person name="Gohl D.M."/>
            <person name="Silverstein K.A.T."/>
            <person name="Koren S."/>
            <person name="Bechman K.B."/>
            <person name="Herman A."/>
            <person name="Abrahante J.E."/>
            <person name="Garbe J."/>
        </authorList>
    </citation>
    <scope>NUCLEOTIDE SEQUENCE</scope>
    <source>
        <strain evidence="1">Duluth1</strain>
        <tissue evidence="1">Whole animal</tissue>
    </source>
</reference>
<gene>
    <name evidence="1" type="ORF">DPMN_090780</name>
</gene>
<dbReference type="Gene3D" id="3.90.70.80">
    <property type="match status" value="1"/>
</dbReference>
<reference evidence="1" key="1">
    <citation type="journal article" date="2019" name="bioRxiv">
        <title>The Genome of the Zebra Mussel, Dreissena polymorpha: A Resource for Invasive Species Research.</title>
        <authorList>
            <person name="McCartney M.A."/>
            <person name="Auch B."/>
            <person name="Kono T."/>
            <person name="Mallez S."/>
            <person name="Zhang Y."/>
            <person name="Obille A."/>
            <person name="Becker A."/>
            <person name="Abrahante J.E."/>
            <person name="Garbe J."/>
            <person name="Badalamenti J.P."/>
            <person name="Herman A."/>
            <person name="Mangelson H."/>
            <person name="Liachko I."/>
            <person name="Sullivan S."/>
            <person name="Sone E.D."/>
            <person name="Koren S."/>
            <person name="Silverstein K.A.T."/>
            <person name="Beckman K.B."/>
            <person name="Gohl D.M."/>
        </authorList>
    </citation>
    <scope>NUCLEOTIDE SEQUENCE</scope>
    <source>
        <strain evidence="1">Duluth1</strain>
        <tissue evidence="1">Whole animal</tissue>
    </source>
</reference>
<dbReference type="EMBL" id="JAIWYP010000003">
    <property type="protein sequence ID" value="KAH3848418.1"/>
    <property type="molecule type" value="Genomic_DNA"/>
</dbReference>